<organism evidence="1 2">
    <name type="scientific">Hibiscus syriacus</name>
    <name type="common">Rose of Sharon</name>
    <dbReference type="NCBI Taxonomy" id="106335"/>
    <lineage>
        <taxon>Eukaryota</taxon>
        <taxon>Viridiplantae</taxon>
        <taxon>Streptophyta</taxon>
        <taxon>Embryophyta</taxon>
        <taxon>Tracheophyta</taxon>
        <taxon>Spermatophyta</taxon>
        <taxon>Magnoliopsida</taxon>
        <taxon>eudicotyledons</taxon>
        <taxon>Gunneridae</taxon>
        <taxon>Pentapetalae</taxon>
        <taxon>rosids</taxon>
        <taxon>malvids</taxon>
        <taxon>Malvales</taxon>
        <taxon>Malvaceae</taxon>
        <taxon>Malvoideae</taxon>
        <taxon>Hibiscus</taxon>
    </lineage>
</organism>
<evidence type="ECO:0000313" key="2">
    <source>
        <dbReference type="Proteomes" id="UP000436088"/>
    </source>
</evidence>
<keyword evidence="2" id="KW-1185">Reference proteome</keyword>
<dbReference type="AlphaFoldDB" id="A0A6A3AKU2"/>
<accession>A0A6A3AKU2</accession>
<reference evidence="1" key="1">
    <citation type="submission" date="2019-09" db="EMBL/GenBank/DDBJ databases">
        <title>Draft genome information of white flower Hibiscus syriacus.</title>
        <authorList>
            <person name="Kim Y.-M."/>
        </authorList>
    </citation>
    <scope>NUCLEOTIDE SEQUENCE [LARGE SCALE GENOMIC DNA]</scope>
    <source>
        <strain evidence="1">YM2019G1</strain>
    </source>
</reference>
<comment type="caution">
    <text evidence="1">The sequence shown here is derived from an EMBL/GenBank/DDBJ whole genome shotgun (WGS) entry which is preliminary data.</text>
</comment>
<dbReference type="InterPro" id="IPR037360">
    <property type="entry name" value="COMMD9"/>
</dbReference>
<dbReference type="Proteomes" id="UP000436088">
    <property type="component" value="Unassembled WGS sequence"/>
</dbReference>
<protein>
    <submittedName>
        <fullName evidence="1">Detected protein of confused Function</fullName>
    </submittedName>
</protein>
<dbReference type="PANTHER" id="PTHR15663:SF4">
    <property type="entry name" value="COMM DOMAIN-CONTAINING PROTEIN 9"/>
    <property type="match status" value="1"/>
</dbReference>
<evidence type="ECO:0000313" key="1">
    <source>
        <dbReference type="EMBL" id="KAE8705190.1"/>
    </source>
</evidence>
<gene>
    <name evidence="1" type="ORF">F3Y22_tig00110429pilonHSYRG00076</name>
</gene>
<name>A0A6A3AKU2_HIBSY</name>
<dbReference type="PANTHER" id="PTHR15663">
    <property type="entry name" value="COMM DOMAIN-CONTAINING PROTEIN 9"/>
    <property type="match status" value="1"/>
</dbReference>
<proteinExistence type="predicted"/>
<dbReference type="EMBL" id="VEPZ02000982">
    <property type="protein sequence ID" value="KAE8705190.1"/>
    <property type="molecule type" value="Genomic_DNA"/>
</dbReference>
<sequence>MERTLWGHLPLLVRANSKESVEFILQTLWRTRKSGLDADDRRLLCEMLQLQNESDLDPYVNFYPYFDCVTSLLVKGESTSVRSWTYHGNYFLGSFLGFGFLDFGSSRCFLYLMNSSSEKAFSGLVLVVVGWRWTLTWKLLPQIALP</sequence>